<evidence type="ECO:0000313" key="10">
    <source>
        <dbReference type="EMBL" id="WWD84665.1"/>
    </source>
</evidence>
<dbReference type="InterPro" id="IPR000515">
    <property type="entry name" value="MetI-like"/>
</dbReference>
<dbReference type="NCBIfam" id="TIGR01726">
    <property type="entry name" value="HEQRo_perm_3TM"/>
    <property type="match status" value="1"/>
</dbReference>
<feature type="transmembrane region" description="Helical" evidence="8">
    <location>
        <begin position="171"/>
        <end position="192"/>
    </location>
</feature>
<dbReference type="PANTHER" id="PTHR30614:SF0">
    <property type="entry name" value="L-CYSTINE TRANSPORT SYSTEM PERMEASE PROTEIN TCYL"/>
    <property type="match status" value="1"/>
</dbReference>
<dbReference type="Pfam" id="PF00528">
    <property type="entry name" value="BPD_transp_1"/>
    <property type="match status" value="1"/>
</dbReference>
<evidence type="ECO:0000256" key="7">
    <source>
        <dbReference type="ARBA" id="ARBA00023136"/>
    </source>
</evidence>
<comment type="similarity">
    <text evidence="8">Belongs to the binding-protein-dependent transport system permease family.</text>
</comment>
<feature type="transmembrane region" description="Helical" evidence="8">
    <location>
        <begin position="76"/>
        <end position="93"/>
    </location>
</feature>
<evidence type="ECO:0000256" key="2">
    <source>
        <dbReference type="ARBA" id="ARBA00022448"/>
    </source>
</evidence>
<dbReference type="InterPro" id="IPR035906">
    <property type="entry name" value="MetI-like_sf"/>
</dbReference>
<dbReference type="Proteomes" id="UP001348492">
    <property type="component" value="Chromosome"/>
</dbReference>
<protein>
    <submittedName>
        <fullName evidence="10">Arginine transport system permease protein ArtQ</fullName>
    </submittedName>
</protein>
<dbReference type="PANTHER" id="PTHR30614">
    <property type="entry name" value="MEMBRANE COMPONENT OF AMINO ACID ABC TRANSPORTER"/>
    <property type="match status" value="1"/>
</dbReference>
<dbReference type="Gene3D" id="1.10.3720.10">
    <property type="entry name" value="MetI-like"/>
    <property type="match status" value="1"/>
</dbReference>
<dbReference type="RefSeq" id="WP_018589931.1">
    <property type="nucleotide sequence ID" value="NZ_CP117523.1"/>
</dbReference>
<organism evidence="10 11">
    <name type="scientific">Terrisporobacter glycolicus ATCC 14880 = DSM 1288</name>
    <dbReference type="NCBI Taxonomy" id="1121315"/>
    <lineage>
        <taxon>Bacteria</taxon>
        <taxon>Bacillati</taxon>
        <taxon>Bacillota</taxon>
        <taxon>Clostridia</taxon>
        <taxon>Peptostreptococcales</taxon>
        <taxon>Peptostreptococcaceae</taxon>
        <taxon>Terrisporobacter</taxon>
    </lineage>
</organism>
<name>A0ABZ2EZ48_9FIRM</name>
<feature type="transmembrane region" description="Helical" evidence="8">
    <location>
        <begin position="43"/>
        <end position="70"/>
    </location>
</feature>
<dbReference type="SUPFAM" id="SSF161098">
    <property type="entry name" value="MetI-like"/>
    <property type="match status" value="1"/>
</dbReference>
<keyword evidence="4 8" id="KW-0812">Transmembrane</keyword>
<evidence type="ECO:0000256" key="3">
    <source>
        <dbReference type="ARBA" id="ARBA00022475"/>
    </source>
</evidence>
<dbReference type="InterPro" id="IPR010065">
    <property type="entry name" value="AA_ABC_transptr_permease_3TM"/>
</dbReference>
<feature type="domain" description="ABC transmembrane type-1" evidence="9">
    <location>
        <begin position="5"/>
        <end position="193"/>
    </location>
</feature>
<sequence length="203" mass="22944">MLEGLKITLSVFFITLIISVPLGIMIAFIRLSKNKMISQMANIYILIMRGTPLLLQLVFVFFGLPLMGIIFDRFDAVIVAFSLNYAAYFAEIFRGGIQSIDKGQYEGAFVLGFSKFEMYRKIIFPQVIKRVLPAMSNEVITLIKDTAIVYAIGLNDILRIAQIAQNQQASIVPLIEAGAVYLVLVGILTIMFKKFENKYAYYR</sequence>
<dbReference type="InterPro" id="IPR043429">
    <property type="entry name" value="ArtM/GltK/GlnP/TcyL/YhdX-like"/>
</dbReference>
<dbReference type="CDD" id="cd06261">
    <property type="entry name" value="TM_PBP2"/>
    <property type="match status" value="1"/>
</dbReference>
<gene>
    <name evidence="10" type="primary">artQ_1</name>
    <name evidence="10" type="ORF">TEGL_31070</name>
</gene>
<evidence type="ECO:0000313" key="11">
    <source>
        <dbReference type="Proteomes" id="UP001348492"/>
    </source>
</evidence>
<accession>A0ABZ2EZ48</accession>
<keyword evidence="7 8" id="KW-0472">Membrane</keyword>
<feature type="transmembrane region" description="Helical" evidence="8">
    <location>
        <begin position="12"/>
        <end position="31"/>
    </location>
</feature>
<dbReference type="PROSITE" id="PS50928">
    <property type="entry name" value="ABC_TM1"/>
    <property type="match status" value="1"/>
</dbReference>
<keyword evidence="11" id="KW-1185">Reference proteome</keyword>
<keyword evidence="6 8" id="KW-1133">Transmembrane helix</keyword>
<reference evidence="10 11" key="1">
    <citation type="journal article" date="2023" name="PLoS ONE">
        <title>Genome-based metabolic and phylogenomic analysis of three Terrisporobacter species.</title>
        <authorList>
            <person name="Boer T."/>
            <person name="Bengelsdorf F.R."/>
            <person name="Bomeke M."/>
            <person name="Daniel R."/>
            <person name="Poehlein A."/>
        </authorList>
    </citation>
    <scope>NUCLEOTIDE SEQUENCE [LARGE SCALE GENOMIC DNA]</scope>
    <source>
        <strain evidence="10 11">DSM 1288</strain>
    </source>
</reference>
<keyword evidence="5" id="KW-0029">Amino-acid transport</keyword>
<evidence type="ECO:0000259" key="9">
    <source>
        <dbReference type="PROSITE" id="PS50928"/>
    </source>
</evidence>
<evidence type="ECO:0000256" key="6">
    <source>
        <dbReference type="ARBA" id="ARBA00022989"/>
    </source>
</evidence>
<dbReference type="EMBL" id="CP117523">
    <property type="protein sequence ID" value="WWD84665.1"/>
    <property type="molecule type" value="Genomic_DNA"/>
</dbReference>
<comment type="subcellular location">
    <subcellularLocation>
        <location evidence="1 8">Cell membrane</location>
        <topology evidence="1 8">Multi-pass membrane protein</topology>
    </subcellularLocation>
</comment>
<proteinExistence type="inferred from homology"/>
<evidence type="ECO:0000256" key="1">
    <source>
        <dbReference type="ARBA" id="ARBA00004651"/>
    </source>
</evidence>
<evidence type="ECO:0000256" key="4">
    <source>
        <dbReference type="ARBA" id="ARBA00022692"/>
    </source>
</evidence>
<evidence type="ECO:0000256" key="8">
    <source>
        <dbReference type="RuleBase" id="RU363032"/>
    </source>
</evidence>
<evidence type="ECO:0000256" key="5">
    <source>
        <dbReference type="ARBA" id="ARBA00022970"/>
    </source>
</evidence>
<keyword evidence="3" id="KW-1003">Cell membrane</keyword>
<keyword evidence="2 8" id="KW-0813">Transport</keyword>